<keyword evidence="1" id="KW-0732">Signal</keyword>
<accession>A0ABT4U769</accession>
<evidence type="ECO:0000256" key="1">
    <source>
        <dbReference type="SAM" id="SignalP"/>
    </source>
</evidence>
<name>A0ABT4U769_9ACTN</name>
<dbReference type="InterPro" id="IPR006311">
    <property type="entry name" value="TAT_signal"/>
</dbReference>
<organism evidence="2 3">
    <name type="scientific">Nocardiopsis endophytica</name>
    <dbReference type="NCBI Taxonomy" id="3018445"/>
    <lineage>
        <taxon>Bacteria</taxon>
        <taxon>Bacillati</taxon>
        <taxon>Actinomycetota</taxon>
        <taxon>Actinomycetes</taxon>
        <taxon>Streptosporangiales</taxon>
        <taxon>Nocardiopsidaceae</taxon>
        <taxon>Nocardiopsis</taxon>
    </lineage>
</organism>
<protein>
    <submittedName>
        <fullName evidence="2">Uncharacterized protein</fullName>
    </submittedName>
</protein>
<comment type="caution">
    <text evidence="2">The sequence shown here is derived from an EMBL/GenBank/DDBJ whole genome shotgun (WGS) entry which is preliminary data.</text>
</comment>
<dbReference type="Proteomes" id="UP001527866">
    <property type="component" value="Unassembled WGS sequence"/>
</dbReference>
<sequence length="245" mass="26004">MAIHRSTVLAAAGGAAVSAVATGAVLLPLGGAFADGGDGDPGECTSRTRTLPVAEAGDALETQGLTPAEGPIDGYEVGHVPDRVGDHPHDMDPGWYDGFDAEYYDEGDEVPEDAGAPEDYTSSMRVWLHDEVEVVTDLYDGGEETYADWDSDMEVQIDRSAEFTDADAYFSAMDLPKDDWFMEPAEELPDGGGYYSGSEAVFVPEPGVAVVVTLWPEGYSDSGDEEPQGDPEEVLKVVEGIEKAA</sequence>
<proteinExistence type="predicted"/>
<dbReference type="EMBL" id="JAQFWQ010000059">
    <property type="protein sequence ID" value="MDA2812808.1"/>
    <property type="molecule type" value="Genomic_DNA"/>
</dbReference>
<gene>
    <name evidence="2" type="ORF">O4J56_19340</name>
</gene>
<feature type="signal peptide" evidence="1">
    <location>
        <begin position="1"/>
        <end position="34"/>
    </location>
</feature>
<evidence type="ECO:0000313" key="3">
    <source>
        <dbReference type="Proteomes" id="UP001527866"/>
    </source>
</evidence>
<evidence type="ECO:0000313" key="2">
    <source>
        <dbReference type="EMBL" id="MDA2812808.1"/>
    </source>
</evidence>
<feature type="chain" id="PRO_5045958737" evidence="1">
    <location>
        <begin position="35"/>
        <end position="245"/>
    </location>
</feature>
<keyword evidence="3" id="KW-1185">Reference proteome</keyword>
<dbReference type="PROSITE" id="PS51318">
    <property type="entry name" value="TAT"/>
    <property type="match status" value="1"/>
</dbReference>
<dbReference type="RefSeq" id="WP_270687494.1">
    <property type="nucleotide sequence ID" value="NZ_JAQFWQ010000059.1"/>
</dbReference>
<reference evidence="2 3" key="1">
    <citation type="submission" date="2023-01" db="EMBL/GenBank/DDBJ databases">
        <title>Draft genome sequence of Nocardiopsis sp. RSe5-2 isolated from halophytes.</title>
        <authorList>
            <person name="Duangmal K."/>
            <person name="Chantavorakit T."/>
        </authorList>
    </citation>
    <scope>NUCLEOTIDE SEQUENCE [LARGE SCALE GENOMIC DNA]</scope>
    <source>
        <strain evidence="2 3">RSe5-2</strain>
    </source>
</reference>